<feature type="transmembrane region" description="Helical" evidence="4">
    <location>
        <begin position="12"/>
        <end position="34"/>
    </location>
</feature>
<evidence type="ECO:0000256" key="4">
    <source>
        <dbReference type="SAM" id="Phobius"/>
    </source>
</evidence>
<evidence type="ECO:0000313" key="6">
    <source>
        <dbReference type="EMBL" id="MBI4923749.1"/>
    </source>
</evidence>
<sequence length="269" mass="29279">MRAVQAVRTALFYLLFLGQTVILALVVGTIAIIWRRRTSVGWALGQYWGRSNIFLLRWIVGIRTEVSGEENVPSGPAIIAAKHQSDWDVFAVLPASGHPAFIAKRELIDIPFFGWAARSIDTISIDRKLGAEAIPRMLDEARAALARGCRIIIFPEGTRKAPLADPDYRQGITRMYLELGVPVVPVAVNSGLYWGRNSLVMWPGTARAEFLPPIPPGLSADAFSRRLKTEIEAASIRLIAAAVAGGIARPLDAAFRDKLASATQAAGVR</sequence>
<keyword evidence="2" id="KW-0808">Transferase</keyword>
<keyword evidence="4" id="KW-0812">Transmembrane</keyword>
<keyword evidence="4" id="KW-1133">Transmembrane helix</keyword>
<dbReference type="EMBL" id="JACRAF010000061">
    <property type="protein sequence ID" value="MBI4923749.1"/>
    <property type="molecule type" value="Genomic_DNA"/>
</dbReference>
<evidence type="ECO:0000259" key="5">
    <source>
        <dbReference type="SMART" id="SM00563"/>
    </source>
</evidence>
<comment type="pathway">
    <text evidence="1">Lipid metabolism.</text>
</comment>
<evidence type="ECO:0000313" key="7">
    <source>
        <dbReference type="Proteomes" id="UP000782610"/>
    </source>
</evidence>
<dbReference type="SMART" id="SM00563">
    <property type="entry name" value="PlsC"/>
    <property type="match status" value="1"/>
</dbReference>
<dbReference type="Pfam" id="PF01553">
    <property type="entry name" value="Acyltransferase"/>
    <property type="match status" value="1"/>
</dbReference>
<proteinExistence type="predicted"/>
<protein>
    <submittedName>
        <fullName evidence="6">1-acyl-sn-glycerol-3-phosphate acyltransferase</fullName>
    </submittedName>
</protein>
<evidence type="ECO:0000256" key="2">
    <source>
        <dbReference type="ARBA" id="ARBA00022679"/>
    </source>
</evidence>
<dbReference type="PANTHER" id="PTHR10434:SF40">
    <property type="entry name" value="1-ACYL-SN-GLYCEROL-3-PHOSPHATE ACYLTRANSFERASE"/>
    <property type="match status" value="1"/>
</dbReference>
<accession>A0A933NY96</accession>
<dbReference type="InterPro" id="IPR002123">
    <property type="entry name" value="Plipid/glycerol_acylTrfase"/>
</dbReference>
<comment type="caution">
    <text evidence="6">The sequence shown here is derived from an EMBL/GenBank/DDBJ whole genome shotgun (WGS) entry which is preliminary data.</text>
</comment>
<dbReference type="GO" id="GO:0006654">
    <property type="term" value="P:phosphatidic acid biosynthetic process"/>
    <property type="evidence" value="ECO:0007669"/>
    <property type="project" value="TreeGrafter"/>
</dbReference>
<feature type="domain" description="Phospholipid/glycerol acyltransferase" evidence="5">
    <location>
        <begin position="77"/>
        <end position="191"/>
    </location>
</feature>
<dbReference type="PANTHER" id="PTHR10434">
    <property type="entry name" value="1-ACYL-SN-GLYCEROL-3-PHOSPHATE ACYLTRANSFERASE"/>
    <property type="match status" value="1"/>
</dbReference>
<dbReference type="SUPFAM" id="SSF69593">
    <property type="entry name" value="Glycerol-3-phosphate (1)-acyltransferase"/>
    <property type="match status" value="1"/>
</dbReference>
<organism evidence="6 7">
    <name type="scientific">Devosia nanyangense</name>
    <dbReference type="NCBI Taxonomy" id="1228055"/>
    <lineage>
        <taxon>Bacteria</taxon>
        <taxon>Pseudomonadati</taxon>
        <taxon>Pseudomonadota</taxon>
        <taxon>Alphaproteobacteria</taxon>
        <taxon>Hyphomicrobiales</taxon>
        <taxon>Devosiaceae</taxon>
        <taxon>Devosia</taxon>
    </lineage>
</organism>
<evidence type="ECO:0000256" key="3">
    <source>
        <dbReference type="ARBA" id="ARBA00023315"/>
    </source>
</evidence>
<reference evidence="6" key="1">
    <citation type="submission" date="2020-07" db="EMBL/GenBank/DDBJ databases">
        <title>Huge and variable diversity of episymbiotic CPR bacteria and DPANN archaea in groundwater ecosystems.</title>
        <authorList>
            <person name="He C.Y."/>
            <person name="Keren R."/>
            <person name="Whittaker M."/>
            <person name="Farag I.F."/>
            <person name="Doudna J."/>
            <person name="Cate J.H.D."/>
            <person name="Banfield J.F."/>
        </authorList>
    </citation>
    <scope>NUCLEOTIDE SEQUENCE</scope>
    <source>
        <strain evidence="6">NC_groundwater_1586_Pr3_B-0.1um_66_15</strain>
    </source>
</reference>
<keyword evidence="3 6" id="KW-0012">Acyltransferase</keyword>
<gene>
    <name evidence="6" type="ORF">HY834_18585</name>
</gene>
<dbReference type="Proteomes" id="UP000782610">
    <property type="component" value="Unassembled WGS sequence"/>
</dbReference>
<dbReference type="CDD" id="cd07989">
    <property type="entry name" value="LPLAT_AGPAT-like"/>
    <property type="match status" value="1"/>
</dbReference>
<evidence type="ECO:0000256" key="1">
    <source>
        <dbReference type="ARBA" id="ARBA00005189"/>
    </source>
</evidence>
<dbReference type="GO" id="GO:0003841">
    <property type="term" value="F:1-acylglycerol-3-phosphate O-acyltransferase activity"/>
    <property type="evidence" value="ECO:0007669"/>
    <property type="project" value="TreeGrafter"/>
</dbReference>
<keyword evidence="4" id="KW-0472">Membrane</keyword>
<dbReference type="AlphaFoldDB" id="A0A933NY96"/>
<name>A0A933NY96_9HYPH</name>